<dbReference type="Proteomes" id="UP001165384">
    <property type="component" value="Unassembled WGS sequence"/>
</dbReference>
<evidence type="ECO:0000259" key="1">
    <source>
        <dbReference type="Pfam" id="PF03625"/>
    </source>
</evidence>
<dbReference type="CDD" id="cd14797">
    <property type="entry name" value="DUF302"/>
    <property type="match status" value="1"/>
</dbReference>
<proteinExistence type="predicted"/>
<dbReference type="Pfam" id="PF03625">
    <property type="entry name" value="DUF302"/>
    <property type="match status" value="1"/>
</dbReference>
<comment type="caution">
    <text evidence="2">The sequence shown here is derived from an EMBL/GenBank/DDBJ whole genome shotgun (WGS) entry which is preliminary data.</text>
</comment>
<dbReference type="InterPro" id="IPR005180">
    <property type="entry name" value="DUF302"/>
</dbReference>
<feature type="domain" description="DUF302" evidence="1">
    <location>
        <begin position="34"/>
        <end position="95"/>
    </location>
</feature>
<evidence type="ECO:0000313" key="2">
    <source>
        <dbReference type="EMBL" id="MCG2578276.1"/>
    </source>
</evidence>
<name>A0ABS9K549_9RHOO</name>
<evidence type="ECO:0000313" key="3">
    <source>
        <dbReference type="Proteomes" id="UP001165384"/>
    </source>
</evidence>
<accession>A0ABS9K549</accession>
<reference evidence="2" key="1">
    <citation type="submission" date="2022-01" db="EMBL/GenBank/DDBJ databases">
        <authorList>
            <person name="Jo J.-H."/>
            <person name="Im W.-T."/>
        </authorList>
    </citation>
    <scope>NUCLEOTIDE SEQUENCE</scope>
    <source>
        <strain evidence="2">XY25</strain>
    </source>
</reference>
<organism evidence="2 3">
    <name type="scientific">Dechloromonas hankyongensis</name>
    <dbReference type="NCBI Taxonomy" id="2908002"/>
    <lineage>
        <taxon>Bacteria</taxon>
        <taxon>Pseudomonadati</taxon>
        <taxon>Pseudomonadota</taxon>
        <taxon>Betaproteobacteria</taxon>
        <taxon>Rhodocyclales</taxon>
        <taxon>Azonexaceae</taxon>
        <taxon>Dechloromonas</taxon>
    </lineage>
</organism>
<dbReference type="EMBL" id="JAKLTN010000002">
    <property type="protein sequence ID" value="MCG2578276.1"/>
    <property type="molecule type" value="Genomic_DNA"/>
</dbReference>
<dbReference type="Gene3D" id="3.30.310.70">
    <property type="entry name" value="TT1751-like domain"/>
    <property type="match status" value="1"/>
</dbReference>
<gene>
    <name evidence="2" type="ORF">LZ012_14875</name>
</gene>
<dbReference type="RefSeq" id="WP_275711608.1">
    <property type="nucleotide sequence ID" value="NZ_JAKLTN010000002.1"/>
</dbReference>
<dbReference type="SUPFAM" id="SSF103247">
    <property type="entry name" value="TT1751-like"/>
    <property type="match status" value="1"/>
</dbReference>
<keyword evidence="3" id="KW-1185">Reference proteome</keyword>
<protein>
    <submittedName>
        <fullName evidence="2">DUF302 domain-containing protein</fullName>
    </submittedName>
</protein>
<dbReference type="InterPro" id="IPR035923">
    <property type="entry name" value="TT1751-like_sf"/>
</dbReference>
<sequence length="127" mass="14214">MFYIVESSKSFYEANLDLGPVVERLGFVIVHRQDLGETLQRRGIELDEDCQVHEVINYRYAADLLNIDMRFSLGCPWRIAVFTENGATKIGIARPPALAAALGDHAELARLAAEVEAKLILIVDETR</sequence>